<dbReference type="AlphaFoldDB" id="A0AAN5CS47"/>
<proteinExistence type="predicted"/>
<feature type="region of interest" description="Disordered" evidence="1">
    <location>
        <begin position="76"/>
        <end position="95"/>
    </location>
</feature>
<organism evidence="2 3">
    <name type="scientific">Pristionchus mayeri</name>
    <dbReference type="NCBI Taxonomy" id="1317129"/>
    <lineage>
        <taxon>Eukaryota</taxon>
        <taxon>Metazoa</taxon>
        <taxon>Ecdysozoa</taxon>
        <taxon>Nematoda</taxon>
        <taxon>Chromadorea</taxon>
        <taxon>Rhabditida</taxon>
        <taxon>Rhabditina</taxon>
        <taxon>Diplogasteromorpha</taxon>
        <taxon>Diplogasteroidea</taxon>
        <taxon>Neodiplogasteridae</taxon>
        <taxon>Pristionchus</taxon>
    </lineage>
</organism>
<evidence type="ECO:0000313" key="2">
    <source>
        <dbReference type="EMBL" id="GMR49420.1"/>
    </source>
</evidence>
<feature type="non-terminal residue" evidence="2">
    <location>
        <position position="1"/>
    </location>
</feature>
<feature type="non-terminal residue" evidence="2">
    <location>
        <position position="95"/>
    </location>
</feature>
<keyword evidence="3" id="KW-1185">Reference proteome</keyword>
<name>A0AAN5CS47_9BILA</name>
<sequence>LREEALMKKLEVERRESRERIAMYERGKTLVDAVIKSYGIPDECFSAEIYSEAVEFDMFPQQAVSDVVDRDGDEIMGKEEEEEESSVESRLIMAA</sequence>
<accession>A0AAN5CS47</accession>
<evidence type="ECO:0000313" key="3">
    <source>
        <dbReference type="Proteomes" id="UP001328107"/>
    </source>
</evidence>
<protein>
    <submittedName>
        <fullName evidence="2">Uncharacterized protein</fullName>
    </submittedName>
</protein>
<dbReference type="EMBL" id="BTRK01000004">
    <property type="protein sequence ID" value="GMR49420.1"/>
    <property type="molecule type" value="Genomic_DNA"/>
</dbReference>
<dbReference type="Proteomes" id="UP001328107">
    <property type="component" value="Unassembled WGS sequence"/>
</dbReference>
<evidence type="ECO:0000256" key="1">
    <source>
        <dbReference type="SAM" id="MobiDB-lite"/>
    </source>
</evidence>
<reference evidence="3" key="1">
    <citation type="submission" date="2022-10" db="EMBL/GenBank/DDBJ databases">
        <title>Genome assembly of Pristionchus species.</title>
        <authorList>
            <person name="Yoshida K."/>
            <person name="Sommer R.J."/>
        </authorList>
    </citation>
    <scope>NUCLEOTIDE SEQUENCE [LARGE SCALE GENOMIC DNA]</scope>
    <source>
        <strain evidence="3">RS5460</strain>
    </source>
</reference>
<gene>
    <name evidence="2" type="ORF">PMAYCL1PPCAC_19615</name>
</gene>
<comment type="caution">
    <text evidence="2">The sequence shown here is derived from an EMBL/GenBank/DDBJ whole genome shotgun (WGS) entry which is preliminary data.</text>
</comment>